<dbReference type="Proteomes" id="UP001208938">
    <property type="component" value="Unassembled WGS sequence"/>
</dbReference>
<sequence length="330" mass="34038">MGIRTTNLDQSALVDELLGNYNGSTVRVSLLWLLAALTALQGPSYATFAELEGDLDWPNGSQGYVTGDETPGHDGRYRKDGAAGTGTWTRIGDLPSGGPNQDVFNDVAAKVDLLTVTGDVDLDALAAKLGLLTVTSTIDLDTLAAEVASLNAALVLKGGWDASSGTFPGDGTAQAGFIYLVTDAGTVDGQAFAVSDRLVAIVNNASTGTYAGNWLREAYTNQVQSVAGRTGEVTLTTDDISGLATLLATRLAAASNLSDLPSASTARNNLGLGNVNNTADVNKPVSFAQQAALDLKATVAQMLLTIKQIGGVELLPRGSGCACRARTERS</sequence>
<dbReference type="RefSeq" id="WP_264506953.1">
    <property type="nucleotide sequence ID" value="NZ_JAPDFL010000001.1"/>
</dbReference>
<name>A0ABT3H2Z3_9RHOB</name>
<protein>
    <submittedName>
        <fullName evidence="1">Uncharacterized protein</fullName>
    </submittedName>
</protein>
<gene>
    <name evidence="1" type="ORF">OKW52_18165</name>
</gene>
<organism evidence="1 2">
    <name type="scientific">Pararhodobacter zhoushanensis</name>
    <dbReference type="NCBI Taxonomy" id="2479545"/>
    <lineage>
        <taxon>Bacteria</taxon>
        <taxon>Pseudomonadati</taxon>
        <taxon>Pseudomonadota</taxon>
        <taxon>Alphaproteobacteria</taxon>
        <taxon>Rhodobacterales</taxon>
        <taxon>Paracoccaceae</taxon>
        <taxon>Pararhodobacter</taxon>
    </lineage>
</organism>
<reference evidence="1 2" key="1">
    <citation type="submission" date="2022-10" db="EMBL/GenBank/DDBJ databases">
        <title>Pararhodobacter sp. nov., isolated from marine algae.</title>
        <authorList>
            <person name="Choi B.J."/>
            <person name="Kim J.M."/>
            <person name="Lee J.K."/>
            <person name="Choi D.G."/>
            <person name="Jeon C.O."/>
        </authorList>
    </citation>
    <scope>NUCLEOTIDE SEQUENCE [LARGE SCALE GENOMIC DNA]</scope>
    <source>
        <strain evidence="1 2">ZQ420</strain>
    </source>
</reference>
<evidence type="ECO:0000313" key="2">
    <source>
        <dbReference type="Proteomes" id="UP001208938"/>
    </source>
</evidence>
<comment type="caution">
    <text evidence="1">The sequence shown here is derived from an EMBL/GenBank/DDBJ whole genome shotgun (WGS) entry which is preliminary data.</text>
</comment>
<evidence type="ECO:0000313" key="1">
    <source>
        <dbReference type="EMBL" id="MCW1934128.1"/>
    </source>
</evidence>
<accession>A0ABT3H2Z3</accession>
<dbReference type="EMBL" id="JAPDFL010000001">
    <property type="protein sequence ID" value="MCW1934128.1"/>
    <property type="molecule type" value="Genomic_DNA"/>
</dbReference>
<proteinExistence type="predicted"/>
<keyword evidence="2" id="KW-1185">Reference proteome</keyword>